<dbReference type="SUPFAM" id="SSF48019">
    <property type="entry name" value="post-AAA+ oligomerization domain-like"/>
    <property type="match status" value="2"/>
</dbReference>
<dbReference type="EC" id="2.7.7.7" evidence="1"/>
<evidence type="ECO:0000256" key="7">
    <source>
        <dbReference type="ARBA" id="ARBA00049244"/>
    </source>
</evidence>
<evidence type="ECO:0000256" key="1">
    <source>
        <dbReference type="ARBA" id="ARBA00012417"/>
    </source>
</evidence>
<name>A0A975BRF6_9BACT</name>
<comment type="catalytic activity">
    <reaction evidence="7">
        <text>DNA(n) + a 2'-deoxyribonucleoside 5'-triphosphate = DNA(n+1) + diphosphate</text>
        <dbReference type="Rhea" id="RHEA:22508"/>
        <dbReference type="Rhea" id="RHEA-COMP:17339"/>
        <dbReference type="Rhea" id="RHEA-COMP:17340"/>
        <dbReference type="ChEBI" id="CHEBI:33019"/>
        <dbReference type="ChEBI" id="CHEBI:61560"/>
        <dbReference type="ChEBI" id="CHEBI:173112"/>
        <dbReference type="EC" id="2.7.7.7"/>
    </reaction>
</comment>
<keyword evidence="2" id="KW-0808">Transferase</keyword>
<evidence type="ECO:0000256" key="6">
    <source>
        <dbReference type="ARBA" id="ARBA00034754"/>
    </source>
</evidence>
<dbReference type="InterPro" id="IPR027417">
    <property type="entry name" value="P-loop_NTPase"/>
</dbReference>
<dbReference type="RefSeq" id="WP_207678539.1">
    <property type="nucleotide sequence ID" value="NZ_CP061800.1"/>
</dbReference>
<dbReference type="PANTHER" id="PTHR34388">
    <property type="entry name" value="DNA POLYMERASE III SUBUNIT DELTA"/>
    <property type="match status" value="1"/>
</dbReference>
<dbReference type="Pfam" id="PF21694">
    <property type="entry name" value="DNA_pol3_delta_C"/>
    <property type="match status" value="1"/>
</dbReference>
<evidence type="ECO:0000313" key="10">
    <source>
        <dbReference type="EMBL" id="QTA90261.1"/>
    </source>
</evidence>
<dbReference type="InterPro" id="IPR048466">
    <property type="entry name" value="DNA_pol3_delta-like_C"/>
</dbReference>
<dbReference type="GO" id="GO:0003887">
    <property type="term" value="F:DNA-directed DNA polymerase activity"/>
    <property type="evidence" value="ECO:0007669"/>
    <property type="project" value="UniProtKB-KW"/>
</dbReference>
<keyword evidence="4" id="KW-0235">DNA replication</keyword>
<keyword evidence="3" id="KW-0548">Nucleotidyltransferase</keyword>
<protein>
    <recommendedName>
        <fullName evidence="1">DNA-directed DNA polymerase</fullName>
        <ecNumber evidence="1">2.7.7.7</ecNumber>
    </recommendedName>
</protein>
<dbReference type="KEGG" id="dmm:dnm_063220"/>
<dbReference type="Gene3D" id="1.10.8.60">
    <property type="match status" value="1"/>
</dbReference>
<dbReference type="GO" id="GO:0003677">
    <property type="term" value="F:DNA binding"/>
    <property type="evidence" value="ECO:0007669"/>
    <property type="project" value="InterPro"/>
</dbReference>
<keyword evidence="11" id="KW-1185">Reference proteome</keyword>
<dbReference type="GO" id="GO:0009360">
    <property type="term" value="C:DNA polymerase III complex"/>
    <property type="evidence" value="ECO:0007669"/>
    <property type="project" value="TreeGrafter"/>
</dbReference>
<evidence type="ECO:0000259" key="9">
    <source>
        <dbReference type="Pfam" id="PF21694"/>
    </source>
</evidence>
<evidence type="ECO:0000256" key="3">
    <source>
        <dbReference type="ARBA" id="ARBA00022695"/>
    </source>
</evidence>
<feature type="domain" description="DNA polymerase III delta subunit-like C-terminal" evidence="9">
    <location>
        <begin position="411"/>
        <end position="482"/>
    </location>
</feature>
<gene>
    <name evidence="10" type="ORF">dnm_063220</name>
</gene>
<feature type="region of interest" description="Disordered" evidence="8">
    <location>
        <begin position="400"/>
        <end position="421"/>
    </location>
</feature>
<evidence type="ECO:0000256" key="4">
    <source>
        <dbReference type="ARBA" id="ARBA00022705"/>
    </source>
</evidence>
<dbReference type="EMBL" id="CP061800">
    <property type="protein sequence ID" value="QTA90261.1"/>
    <property type="molecule type" value="Genomic_DNA"/>
</dbReference>
<dbReference type="SUPFAM" id="SSF52540">
    <property type="entry name" value="P-loop containing nucleoside triphosphate hydrolases"/>
    <property type="match status" value="1"/>
</dbReference>
<dbReference type="PANTHER" id="PTHR34388:SF1">
    <property type="entry name" value="DNA POLYMERASE III SUBUNIT DELTA"/>
    <property type="match status" value="1"/>
</dbReference>
<dbReference type="Gene3D" id="3.40.50.300">
    <property type="entry name" value="P-loop containing nucleotide triphosphate hydrolases"/>
    <property type="match status" value="1"/>
</dbReference>
<dbReference type="InterPro" id="IPR005790">
    <property type="entry name" value="DNA_polIII_delta"/>
</dbReference>
<proteinExistence type="inferred from homology"/>
<comment type="similarity">
    <text evidence="6">Belongs to the DNA polymerase HolA subunit family.</text>
</comment>
<keyword evidence="5" id="KW-0239">DNA-directed DNA polymerase</keyword>
<evidence type="ECO:0000256" key="2">
    <source>
        <dbReference type="ARBA" id="ARBA00022679"/>
    </source>
</evidence>
<feature type="compositionally biased region" description="Basic residues" evidence="8">
    <location>
        <begin position="408"/>
        <end position="419"/>
    </location>
</feature>
<dbReference type="Proteomes" id="UP000663722">
    <property type="component" value="Chromosome"/>
</dbReference>
<dbReference type="InterPro" id="IPR008921">
    <property type="entry name" value="DNA_pol3_clamp-load_cplx_C"/>
</dbReference>
<dbReference type="GO" id="GO:0006261">
    <property type="term" value="P:DNA-templated DNA replication"/>
    <property type="evidence" value="ECO:0007669"/>
    <property type="project" value="TreeGrafter"/>
</dbReference>
<evidence type="ECO:0000313" key="11">
    <source>
        <dbReference type="Proteomes" id="UP000663722"/>
    </source>
</evidence>
<accession>A0A975BRF6</accession>
<organism evidence="10 11">
    <name type="scientific">Desulfonema magnum</name>
    <dbReference type="NCBI Taxonomy" id="45655"/>
    <lineage>
        <taxon>Bacteria</taxon>
        <taxon>Pseudomonadati</taxon>
        <taxon>Thermodesulfobacteriota</taxon>
        <taxon>Desulfobacteria</taxon>
        <taxon>Desulfobacterales</taxon>
        <taxon>Desulfococcaceae</taxon>
        <taxon>Desulfonema</taxon>
    </lineage>
</organism>
<dbReference type="Gene3D" id="1.20.272.10">
    <property type="match status" value="1"/>
</dbReference>
<reference evidence="10" key="1">
    <citation type="journal article" date="2021" name="Microb. Physiol.">
        <title>Proteogenomic Insights into the Physiology of Marine, Sulfate-Reducing, Filamentous Desulfonema limicola and Desulfonema magnum.</title>
        <authorList>
            <person name="Schnaars V."/>
            <person name="Wohlbrand L."/>
            <person name="Scheve S."/>
            <person name="Hinrichs C."/>
            <person name="Reinhardt R."/>
            <person name="Rabus R."/>
        </authorList>
    </citation>
    <scope>NUCLEOTIDE SEQUENCE</scope>
    <source>
        <strain evidence="10">4be13</strain>
    </source>
</reference>
<sequence length="487" mass="55565">MPEIRHKTLQKYLKDVKGQFSPTYLVYGEELLCKTAFNALLDALIPVSERSLNYEPVDNDNIYEAIERVNTFSLLSGIKVVALCDSQIFYSKQNDIIFLEKAKDAYDKKNMKKAAKYMASLLGVLNLSFDDVDSQANRSKNLKLDSELLNEDKWLDEIISHCADSKISVSVAKDNAGELQKAIEKGFPEGNHLIITTDIADKRRKLFKAIDKNGMIIDCSVPKGNLMADKKEQEIVLQERMKTILSQNKKKMARDAYMAMYEMTGFDLRTFSNNLEKLVNYVGSRENITIKDVESVLKRTKQDPIYELTNAVSDRNIGDALFFMNSLLSAGFFPLQILGAIINQIRKVFLAKGFTESPRGKSWNARVSYQQFQNKIMPEIQAYDRELLKQLEDWENMLSKKNENAGNGKKKKKGKKKKQAATDLLIAKNPRSPYPVYLMLLKSEKFTRQELLGAIECLSEADLKLKTTGQNPRLVLESVIFRICRVR</sequence>
<dbReference type="AlphaFoldDB" id="A0A975BRF6"/>
<evidence type="ECO:0000256" key="8">
    <source>
        <dbReference type="SAM" id="MobiDB-lite"/>
    </source>
</evidence>
<dbReference type="NCBIfam" id="TIGR01128">
    <property type="entry name" value="holA"/>
    <property type="match status" value="1"/>
</dbReference>
<evidence type="ECO:0000256" key="5">
    <source>
        <dbReference type="ARBA" id="ARBA00022932"/>
    </source>
</evidence>